<evidence type="ECO:0000313" key="5">
    <source>
        <dbReference type="EMBL" id="HGL41115.1"/>
    </source>
</evidence>
<dbReference type="GO" id="GO:0005829">
    <property type="term" value="C:cytosol"/>
    <property type="evidence" value="ECO:0007669"/>
    <property type="project" value="TreeGrafter"/>
</dbReference>
<keyword evidence="1" id="KW-0805">Transcription regulation</keyword>
<dbReference type="PROSITE" id="PS50956">
    <property type="entry name" value="HTH_ASNC_2"/>
    <property type="match status" value="1"/>
</dbReference>
<evidence type="ECO:0000259" key="4">
    <source>
        <dbReference type="PROSITE" id="PS50956"/>
    </source>
</evidence>
<dbReference type="PANTHER" id="PTHR30154:SF50">
    <property type="entry name" value="TRANSCRIPTIONAL REGULATOR, ASNC FAMILY"/>
    <property type="match status" value="1"/>
</dbReference>
<comment type="caution">
    <text evidence="6">The sequence shown here is derived from an EMBL/GenBank/DDBJ whole genome shotgun (WGS) entry which is preliminary data.</text>
</comment>
<dbReference type="InterPro" id="IPR011008">
    <property type="entry name" value="Dimeric_a/b-barrel"/>
</dbReference>
<dbReference type="InterPro" id="IPR000485">
    <property type="entry name" value="AsnC-type_HTH_dom"/>
</dbReference>
<gene>
    <name evidence="7" type="ORF">ENM30_01660</name>
    <name evidence="6" type="ORF">ENT82_02265</name>
    <name evidence="5" type="ORF">ENU43_05580</name>
</gene>
<dbReference type="Pfam" id="PF01037">
    <property type="entry name" value="AsnC_trans_reg"/>
    <property type="match status" value="1"/>
</dbReference>
<sequence>MSADIDEIDRKIIEMLREDARRNYTEVGKALGLSEGAVRRRVKNLMDKGVIKGFTVVLSKDYGVKAVTFISVHPSVPTPEVADKLIKLEGVDEVYEITGTRDVMAIITVPSMSALNKVIEEIRNIAGVNETNTSIILRQVRKS</sequence>
<dbReference type="Gene3D" id="1.10.10.10">
    <property type="entry name" value="Winged helix-like DNA-binding domain superfamily/Winged helix DNA-binding domain"/>
    <property type="match status" value="1"/>
</dbReference>
<dbReference type="SMART" id="SM00344">
    <property type="entry name" value="HTH_ASNC"/>
    <property type="match status" value="1"/>
</dbReference>
<dbReference type="EMBL" id="DRXG01000031">
    <property type="protein sequence ID" value="HHN52000.1"/>
    <property type="molecule type" value="Genomic_DNA"/>
</dbReference>
<evidence type="ECO:0000256" key="3">
    <source>
        <dbReference type="ARBA" id="ARBA00023163"/>
    </source>
</evidence>
<evidence type="ECO:0000256" key="1">
    <source>
        <dbReference type="ARBA" id="ARBA00023015"/>
    </source>
</evidence>
<protein>
    <submittedName>
        <fullName evidence="6">Lrp/AsnC family transcriptional regulator</fullName>
    </submittedName>
</protein>
<dbReference type="EMBL" id="DTCM01000072">
    <property type="protein sequence ID" value="HGL41115.1"/>
    <property type="molecule type" value="Genomic_DNA"/>
</dbReference>
<keyword evidence="2" id="KW-0238">DNA-binding</keyword>
<dbReference type="EMBL" id="DTAD01000023">
    <property type="protein sequence ID" value="HGN89939.1"/>
    <property type="molecule type" value="Genomic_DNA"/>
</dbReference>
<keyword evidence="3" id="KW-0804">Transcription</keyword>
<dbReference type="Pfam" id="PF13404">
    <property type="entry name" value="HTH_AsnC-type"/>
    <property type="match status" value="1"/>
</dbReference>
<dbReference type="InterPro" id="IPR019887">
    <property type="entry name" value="Tscrpt_reg_AsnC/Lrp_C"/>
</dbReference>
<dbReference type="GO" id="GO:0043200">
    <property type="term" value="P:response to amino acid"/>
    <property type="evidence" value="ECO:0007669"/>
    <property type="project" value="TreeGrafter"/>
</dbReference>
<proteinExistence type="predicted"/>
<evidence type="ECO:0000313" key="6">
    <source>
        <dbReference type="EMBL" id="HGN89939.1"/>
    </source>
</evidence>
<dbReference type="CDD" id="cd00090">
    <property type="entry name" value="HTH_ARSR"/>
    <property type="match status" value="1"/>
</dbReference>
<evidence type="ECO:0000256" key="2">
    <source>
        <dbReference type="ARBA" id="ARBA00023125"/>
    </source>
</evidence>
<dbReference type="PRINTS" id="PR00033">
    <property type="entry name" value="HTHASNC"/>
</dbReference>
<reference evidence="6" key="1">
    <citation type="journal article" date="2020" name="mSystems">
        <title>Genome- and Community-Level Interaction Insights into Carbon Utilization and Element Cycling Functions of Hydrothermarchaeota in Hydrothermal Sediment.</title>
        <authorList>
            <person name="Zhou Z."/>
            <person name="Liu Y."/>
            <person name="Xu W."/>
            <person name="Pan J."/>
            <person name="Luo Z.H."/>
            <person name="Li M."/>
        </authorList>
    </citation>
    <scope>NUCLEOTIDE SEQUENCE [LARGE SCALE GENOMIC DNA]</scope>
    <source>
        <strain evidence="7">SpSt-1073</strain>
        <strain evidence="6">SpSt-613</strain>
        <strain evidence="5">SpSt-669</strain>
    </source>
</reference>
<dbReference type="InterPro" id="IPR036388">
    <property type="entry name" value="WH-like_DNA-bd_sf"/>
</dbReference>
<accession>A0A7C4DZJ7</accession>
<dbReference type="PANTHER" id="PTHR30154">
    <property type="entry name" value="LEUCINE-RESPONSIVE REGULATORY PROTEIN"/>
    <property type="match status" value="1"/>
</dbReference>
<name>A0A7C4DZJ7_CALS0</name>
<dbReference type="SUPFAM" id="SSF46785">
    <property type="entry name" value="Winged helix' DNA-binding domain"/>
    <property type="match status" value="1"/>
</dbReference>
<dbReference type="AlphaFoldDB" id="A0A7C4DZJ7"/>
<dbReference type="InterPro" id="IPR011991">
    <property type="entry name" value="ArsR-like_HTH"/>
</dbReference>
<evidence type="ECO:0000313" key="7">
    <source>
        <dbReference type="EMBL" id="HHN52000.1"/>
    </source>
</evidence>
<dbReference type="InterPro" id="IPR036390">
    <property type="entry name" value="WH_DNA-bd_sf"/>
</dbReference>
<feature type="domain" description="HTH asnC-type" evidence="4">
    <location>
        <begin position="5"/>
        <end position="65"/>
    </location>
</feature>
<dbReference type="InterPro" id="IPR019888">
    <property type="entry name" value="Tscrpt_reg_AsnC-like"/>
</dbReference>
<dbReference type="SUPFAM" id="SSF54909">
    <property type="entry name" value="Dimeric alpha+beta barrel"/>
    <property type="match status" value="1"/>
</dbReference>
<organism evidence="6">
    <name type="scientific">Caldiarchaeum subterraneum</name>
    <dbReference type="NCBI Taxonomy" id="311458"/>
    <lineage>
        <taxon>Archaea</taxon>
        <taxon>Nitrososphaerota</taxon>
        <taxon>Candidatus Caldarchaeales</taxon>
        <taxon>Candidatus Caldarchaeaceae</taxon>
        <taxon>Candidatus Caldarchaeum</taxon>
    </lineage>
</organism>
<dbReference type="Gene3D" id="3.30.70.920">
    <property type="match status" value="1"/>
</dbReference>
<dbReference type="GO" id="GO:0043565">
    <property type="term" value="F:sequence-specific DNA binding"/>
    <property type="evidence" value="ECO:0007669"/>
    <property type="project" value="InterPro"/>
</dbReference>